<keyword evidence="9" id="KW-0379">Hydroxylation</keyword>
<dbReference type="Gene3D" id="4.10.280.10">
    <property type="entry name" value="Helix-loop-helix DNA-binding domain"/>
    <property type="match status" value="1"/>
</dbReference>
<dbReference type="InterPro" id="IPR011598">
    <property type="entry name" value="bHLH_dom"/>
</dbReference>
<dbReference type="InterPro" id="IPR001610">
    <property type="entry name" value="PAC"/>
</dbReference>
<dbReference type="EMBL" id="JBAMIC010000008">
    <property type="protein sequence ID" value="KAK7103825.1"/>
    <property type="molecule type" value="Genomic_DNA"/>
</dbReference>
<evidence type="ECO:0000259" key="11">
    <source>
        <dbReference type="PROSITE" id="PS50112"/>
    </source>
</evidence>
<dbReference type="SMART" id="SM00086">
    <property type="entry name" value="PAC"/>
    <property type="match status" value="1"/>
</dbReference>
<dbReference type="CDD" id="cd00130">
    <property type="entry name" value="PAS"/>
    <property type="match status" value="2"/>
</dbReference>
<evidence type="ECO:0008006" key="15">
    <source>
        <dbReference type="Google" id="ProtNLM"/>
    </source>
</evidence>
<feature type="compositionally biased region" description="Low complexity" evidence="10">
    <location>
        <begin position="462"/>
        <end position="482"/>
    </location>
</feature>
<keyword evidence="6" id="KW-0010">Activator</keyword>
<evidence type="ECO:0000259" key="12">
    <source>
        <dbReference type="PROSITE" id="PS50888"/>
    </source>
</evidence>
<dbReference type="InterPro" id="IPR014887">
    <property type="entry name" value="HIF-1_CTAD"/>
</dbReference>
<dbReference type="SMART" id="SM00091">
    <property type="entry name" value="PAS"/>
    <property type="match status" value="2"/>
</dbReference>
<dbReference type="GO" id="GO:0000977">
    <property type="term" value="F:RNA polymerase II transcription regulatory region sequence-specific DNA binding"/>
    <property type="evidence" value="ECO:0007669"/>
    <property type="project" value="TreeGrafter"/>
</dbReference>
<evidence type="ECO:0000256" key="4">
    <source>
        <dbReference type="ARBA" id="ARBA00023015"/>
    </source>
</evidence>
<dbReference type="SMART" id="SM00353">
    <property type="entry name" value="HLH"/>
    <property type="match status" value="1"/>
</dbReference>
<feature type="domain" description="PAS" evidence="11">
    <location>
        <begin position="236"/>
        <end position="287"/>
    </location>
</feature>
<dbReference type="PRINTS" id="PR00785">
    <property type="entry name" value="NCTRNSLOCATR"/>
</dbReference>
<dbReference type="Pfam" id="PF00989">
    <property type="entry name" value="PAS"/>
    <property type="match status" value="1"/>
</dbReference>
<dbReference type="GO" id="GO:0005667">
    <property type="term" value="C:transcription regulator complex"/>
    <property type="evidence" value="ECO:0007669"/>
    <property type="project" value="InterPro"/>
</dbReference>
<dbReference type="Pfam" id="PF23171">
    <property type="entry name" value="bHLH_HIF1A"/>
    <property type="match status" value="1"/>
</dbReference>
<evidence type="ECO:0000256" key="6">
    <source>
        <dbReference type="ARBA" id="ARBA00023159"/>
    </source>
</evidence>
<keyword evidence="3" id="KW-0832">Ubl conjugation</keyword>
<evidence type="ECO:0000256" key="1">
    <source>
        <dbReference type="ARBA" id="ARBA00004123"/>
    </source>
</evidence>
<evidence type="ECO:0000313" key="14">
    <source>
        <dbReference type="Proteomes" id="UP001374579"/>
    </source>
</evidence>
<dbReference type="PROSITE" id="PS50112">
    <property type="entry name" value="PAS"/>
    <property type="match status" value="2"/>
</dbReference>
<keyword evidence="4" id="KW-0805">Transcription regulation</keyword>
<reference evidence="13 14" key="1">
    <citation type="submission" date="2024-02" db="EMBL/GenBank/DDBJ databases">
        <title>Chromosome-scale genome assembly of the rough periwinkle Littorina saxatilis.</title>
        <authorList>
            <person name="De Jode A."/>
            <person name="Faria R."/>
            <person name="Formenti G."/>
            <person name="Sims Y."/>
            <person name="Smith T.P."/>
            <person name="Tracey A."/>
            <person name="Wood J.M.D."/>
            <person name="Zagrodzka Z.B."/>
            <person name="Johannesson K."/>
            <person name="Butlin R.K."/>
            <person name="Leder E.H."/>
        </authorList>
    </citation>
    <scope>NUCLEOTIDE SEQUENCE [LARGE SCALE GENOMIC DNA]</scope>
    <source>
        <strain evidence="13">Snail1</strain>
        <tissue evidence="13">Muscle</tissue>
    </source>
</reference>
<dbReference type="GO" id="GO:0046983">
    <property type="term" value="F:protein dimerization activity"/>
    <property type="evidence" value="ECO:0007669"/>
    <property type="project" value="InterPro"/>
</dbReference>
<keyword evidence="5" id="KW-0238">DNA-binding</keyword>
<dbReference type="GO" id="GO:0005737">
    <property type="term" value="C:cytoplasm"/>
    <property type="evidence" value="ECO:0007669"/>
    <property type="project" value="InterPro"/>
</dbReference>
<comment type="subcellular location">
    <subcellularLocation>
        <location evidence="1">Nucleus</location>
    </subcellularLocation>
</comment>
<dbReference type="GO" id="GO:0005634">
    <property type="term" value="C:nucleus"/>
    <property type="evidence" value="ECO:0007669"/>
    <property type="project" value="UniProtKB-SubCell"/>
</dbReference>
<dbReference type="FunFam" id="3.30.450.20:FF:000015">
    <property type="entry name" value="Hypoxia-inducible factor 1-alpha isoform 1"/>
    <property type="match status" value="1"/>
</dbReference>
<keyword evidence="7" id="KW-0804">Transcription</keyword>
<evidence type="ECO:0000256" key="3">
    <source>
        <dbReference type="ARBA" id="ARBA00022843"/>
    </source>
</evidence>
<evidence type="ECO:0000256" key="9">
    <source>
        <dbReference type="ARBA" id="ARBA00023278"/>
    </source>
</evidence>
<evidence type="ECO:0000256" key="8">
    <source>
        <dbReference type="ARBA" id="ARBA00023242"/>
    </source>
</evidence>
<feature type="domain" description="BHLH" evidence="12">
    <location>
        <begin position="8"/>
        <end position="61"/>
    </location>
</feature>
<dbReference type="GO" id="GO:0000981">
    <property type="term" value="F:DNA-binding transcription factor activity, RNA polymerase II-specific"/>
    <property type="evidence" value="ECO:0007669"/>
    <property type="project" value="TreeGrafter"/>
</dbReference>
<dbReference type="Gene3D" id="3.30.450.20">
    <property type="entry name" value="PAS domain"/>
    <property type="match status" value="2"/>
</dbReference>
<dbReference type="Proteomes" id="UP001374579">
    <property type="component" value="Unassembled WGS sequence"/>
</dbReference>
<accession>A0AAN9BIK3</accession>
<name>A0AAN9BIK3_9CAEN</name>
<feature type="domain" description="PAS" evidence="11">
    <location>
        <begin position="88"/>
        <end position="149"/>
    </location>
</feature>
<dbReference type="AlphaFoldDB" id="A0AAN9BIK3"/>
<dbReference type="SUPFAM" id="SSF47459">
    <property type="entry name" value="HLH, helix-loop-helix DNA-binding domain"/>
    <property type="match status" value="1"/>
</dbReference>
<dbReference type="NCBIfam" id="TIGR00229">
    <property type="entry name" value="sensory_box"/>
    <property type="match status" value="2"/>
</dbReference>
<keyword evidence="8" id="KW-0539">Nucleus</keyword>
<dbReference type="InterPro" id="IPR035965">
    <property type="entry name" value="PAS-like_dom_sf"/>
</dbReference>
<proteinExistence type="predicted"/>
<dbReference type="PANTHER" id="PTHR23043">
    <property type="entry name" value="HYPOXIA-INDUCIBLE FACTOR 1 ALPHA"/>
    <property type="match status" value="1"/>
</dbReference>
<dbReference type="Pfam" id="PF08778">
    <property type="entry name" value="HIF-1a_CTAD"/>
    <property type="match status" value="1"/>
</dbReference>
<dbReference type="InterPro" id="IPR001067">
    <property type="entry name" value="Nuc_translocat"/>
</dbReference>
<evidence type="ECO:0000256" key="10">
    <source>
        <dbReference type="SAM" id="MobiDB-lite"/>
    </source>
</evidence>
<dbReference type="PANTHER" id="PTHR23043:SF17">
    <property type="entry name" value="PROTEIN SIMILAR"/>
    <property type="match status" value="1"/>
</dbReference>
<organism evidence="13 14">
    <name type="scientific">Littorina saxatilis</name>
    <dbReference type="NCBI Taxonomy" id="31220"/>
    <lineage>
        <taxon>Eukaryota</taxon>
        <taxon>Metazoa</taxon>
        <taxon>Spiralia</taxon>
        <taxon>Lophotrochozoa</taxon>
        <taxon>Mollusca</taxon>
        <taxon>Gastropoda</taxon>
        <taxon>Caenogastropoda</taxon>
        <taxon>Littorinimorpha</taxon>
        <taxon>Littorinoidea</taxon>
        <taxon>Littorinidae</taxon>
        <taxon>Littorina</taxon>
    </lineage>
</organism>
<evidence type="ECO:0000256" key="2">
    <source>
        <dbReference type="ARBA" id="ARBA00022737"/>
    </source>
</evidence>
<dbReference type="InterPro" id="IPR000014">
    <property type="entry name" value="PAS"/>
</dbReference>
<feature type="region of interest" description="Disordered" evidence="10">
    <location>
        <begin position="460"/>
        <end position="483"/>
    </location>
</feature>
<evidence type="ECO:0000256" key="5">
    <source>
        <dbReference type="ARBA" id="ARBA00023125"/>
    </source>
</evidence>
<protein>
    <recommendedName>
        <fullName evidence="15">Hypoxia-inducible factor 1-alpha</fullName>
    </recommendedName>
</protein>
<sequence>MPYKNNEVRKLKSKYAARSRRDKETNWFTELAKHLPLPASVSSQLDKASVMRLTISFFKICNVLEQHDWSEFAGGKTKFGRYDQEAPKALDGFMFILSGDGDIVYVNEKVVKYLGIQQMELMGQSIFEFAHPRDEDEIREALSTRPQRHKAPVTEEHVFFLRLKCTLTSKGRNVNLKSANYKVIKCTGRLVMKSGRRQLGGSSLFSPYLLAMGEPIPHPANIEIPLDNNTFLSKHDMNMRFTYCDDRVSELLNYSSDELLGKSLYDYHHALDSGVVEKAYKDLLGKGKGQTMTGQYRFLARGGGMAWVVTQATVIYNNRNQKAQWIVCVHYVLSHIEQKDLILSDVQLPIPKCLPAGLQLSTESIISRKTDDMEKGYFIPPEIRNSINMVNNEPEDLSYLAPRAGDACIPLSFPPFEQVGMASREDERTLSSPPALLVVGGLKKEPGMLPAVCRTRDMASLSVPSPASNNSTASSSRMSSPRDYVHETTPELMMTMDKFFQAMDTKADTSKDEMEAIDFDSRAPYIPMNGDEDLCLLGPTRDSMMTLQNEVDPGLYGKTEHVFKPKTEDLFEEPAQPPKPSIRDMIGGSTAVASIERPPDTMFQQIKRPLDMNSLEKGPPAHKIQRVRHRQLHTVPTLMESKESVLRNLLLKGEDPNGYRVMSPMAPDMAFNKRISNNNFRTPLQLLTQRDCEVNAPTTHDGEGLLQGQDLLKALELDILRTPR</sequence>
<evidence type="ECO:0000256" key="7">
    <source>
        <dbReference type="ARBA" id="ARBA00023163"/>
    </source>
</evidence>
<keyword evidence="14" id="KW-1185">Reference proteome</keyword>
<dbReference type="Pfam" id="PF14598">
    <property type="entry name" value="PAS_11"/>
    <property type="match status" value="1"/>
</dbReference>
<dbReference type="InterPro" id="IPR036638">
    <property type="entry name" value="HLH_DNA-bd_sf"/>
</dbReference>
<keyword evidence="2" id="KW-0677">Repeat</keyword>
<gene>
    <name evidence="13" type="ORF">V1264_018648</name>
</gene>
<dbReference type="SUPFAM" id="SSF55785">
    <property type="entry name" value="PYP-like sensor domain (PAS domain)"/>
    <property type="match status" value="2"/>
</dbReference>
<dbReference type="InterPro" id="IPR013767">
    <property type="entry name" value="PAS_fold"/>
</dbReference>
<dbReference type="PROSITE" id="PS50888">
    <property type="entry name" value="BHLH"/>
    <property type="match status" value="1"/>
</dbReference>
<comment type="caution">
    <text evidence="13">The sequence shown here is derived from an EMBL/GenBank/DDBJ whole genome shotgun (WGS) entry which is preliminary data.</text>
</comment>
<dbReference type="GO" id="GO:0071456">
    <property type="term" value="P:cellular response to hypoxia"/>
    <property type="evidence" value="ECO:0007669"/>
    <property type="project" value="TreeGrafter"/>
</dbReference>
<evidence type="ECO:0000313" key="13">
    <source>
        <dbReference type="EMBL" id="KAK7103825.1"/>
    </source>
</evidence>